<sequence>MDEWLFLLQQNIDDLDIELQKKVYHEFYQTVYKDAFYLTRDHTATEDIVQDAFIKIAVQGHKAKYDSHLSAWVKQIARNTALDWLRNNKKYLHCISDSYMELTSNEVAVSQVVEITQRNQLLYQSIEELKPNYRALLYMYYIEEKSYKEICDELNLSEQVVTQRLARARKKLLKHFSGKWNDHDK</sequence>
<dbReference type="Gene3D" id="1.10.1740.10">
    <property type="match status" value="1"/>
</dbReference>
<dbReference type="SUPFAM" id="SSF88659">
    <property type="entry name" value="Sigma3 and sigma4 domains of RNA polymerase sigma factors"/>
    <property type="match status" value="1"/>
</dbReference>
<proteinExistence type="inferred from homology"/>
<dbReference type="EMBL" id="CP068595">
    <property type="protein sequence ID" value="QQZ62981.1"/>
    <property type="molecule type" value="Genomic_DNA"/>
</dbReference>
<dbReference type="Gene3D" id="1.10.10.10">
    <property type="entry name" value="Winged helix-like DNA-binding domain superfamily/Winged helix DNA-binding domain"/>
    <property type="match status" value="1"/>
</dbReference>
<dbReference type="RefSeq" id="WP_039832370.1">
    <property type="nucleotide sequence ID" value="NZ_CP068595.1"/>
</dbReference>
<keyword evidence="9" id="KW-1185">Reference proteome</keyword>
<dbReference type="PANTHER" id="PTHR43133:SF8">
    <property type="entry name" value="RNA POLYMERASE SIGMA FACTOR HI_1459-RELATED"/>
    <property type="match status" value="1"/>
</dbReference>
<dbReference type="InterPro" id="IPR013249">
    <property type="entry name" value="RNA_pol_sigma70_r4_t2"/>
</dbReference>
<dbReference type="InterPro" id="IPR013325">
    <property type="entry name" value="RNA_pol_sigma_r2"/>
</dbReference>
<dbReference type="InterPro" id="IPR013324">
    <property type="entry name" value="RNA_pol_sigma_r3/r4-like"/>
</dbReference>
<dbReference type="InterPro" id="IPR036388">
    <property type="entry name" value="WH-like_DNA-bd_sf"/>
</dbReference>
<dbReference type="KEGG" id="pson:JI735_11000"/>
<evidence type="ECO:0000256" key="4">
    <source>
        <dbReference type="ARBA" id="ARBA00023125"/>
    </source>
</evidence>
<evidence type="ECO:0000259" key="6">
    <source>
        <dbReference type="Pfam" id="PF04542"/>
    </source>
</evidence>
<keyword evidence="5" id="KW-0804">Transcription</keyword>
<dbReference type="GO" id="GO:0016987">
    <property type="term" value="F:sigma factor activity"/>
    <property type="evidence" value="ECO:0007669"/>
    <property type="project" value="UniProtKB-KW"/>
</dbReference>
<dbReference type="InterPro" id="IPR039425">
    <property type="entry name" value="RNA_pol_sigma-70-like"/>
</dbReference>
<evidence type="ECO:0000313" key="8">
    <source>
        <dbReference type="EMBL" id="QQZ62981.1"/>
    </source>
</evidence>
<dbReference type="PANTHER" id="PTHR43133">
    <property type="entry name" value="RNA POLYMERASE ECF-TYPE SIGMA FACTO"/>
    <property type="match status" value="1"/>
</dbReference>
<keyword evidence="3" id="KW-0731">Sigma factor</keyword>
<evidence type="ECO:0000256" key="1">
    <source>
        <dbReference type="ARBA" id="ARBA00010641"/>
    </source>
</evidence>
<dbReference type="InterPro" id="IPR014284">
    <property type="entry name" value="RNA_pol_sigma-70_dom"/>
</dbReference>
<dbReference type="Proteomes" id="UP000595841">
    <property type="component" value="Chromosome"/>
</dbReference>
<dbReference type="InterPro" id="IPR007627">
    <property type="entry name" value="RNA_pol_sigma70_r2"/>
</dbReference>
<comment type="similarity">
    <text evidence="1">Belongs to the sigma-70 factor family. ECF subfamily.</text>
</comment>
<dbReference type="Pfam" id="PF04542">
    <property type="entry name" value="Sigma70_r2"/>
    <property type="match status" value="1"/>
</dbReference>
<dbReference type="CDD" id="cd06171">
    <property type="entry name" value="Sigma70_r4"/>
    <property type="match status" value="1"/>
</dbReference>
<feature type="domain" description="RNA polymerase sigma factor 70 region 4 type 2" evidence="7">
    <location>
        <begin position="120"/>
        <end position="172"/>
    </location>
</feature>
<gene>
    <name evidence="8" type="ORF">JI735_11000</name>
</gene>
<dbReference type="Pfam" id="PF08281">
    <property type="entry name" value="Sigma70_r4_2"/>
    <property type="match status" value="1"/>
</dbReference>
<dbReference type="GO" id="GO:0006352">
    <property type="term" value="P:DNA-templated transcription initiation"/>
    <property type="evidence" value="ECO:0007669"/>
    <property type="project" value="InterPro"/>
</dbReference>
<dbReference type="AlphaFoldDB" id="A0A974SF69"/>
<name>A0A974SF69_9BACL</name>
<feature type="domain" description="RNA polymerase sigma-70 region 2" evidence="6">
    <location>
        <begin position="24"/>
        <end position="90"/>
    </location>
</feature>
<protein>
    <submittedName>
        <fullName evidence="8">Sigma-70 family RNA polymerase sigma factor</fullName>
    </submittedName>
</protein>
<keyword evidence="4" id="KW-0238">DNA-binding</keyword>
<dbReference type="GO" id="GO:0003677">
    <property type="term" value="F:DNA binding"/>
    <property type="evidence" value="ECO:0007669"/>
    <property type="project" value="UniProtKB-KW"/>
</dbReference>
<keyword evidence="2" id="KW-0805">Transcription regulation</keyword>
<evidence type="ECO:0000256" key="5">
    <source>
        <dbReference type="ARBA" id="ARBA00023163"/>
    </source>
</evidence>
<evidence type="ECO:0000259" key="7">
    <source>
        <dbReference type="Pfam" id="PF08281"/>
    </source>
</evidence>
<reference evidence="8 9" key="1">
    <citation type="submission" date="2021-01" db="EMBL/GenBank/DDBJ databases">
        <title>Whole genome sequence of Paenibacillus sonchi LMG 24727 for comparative genomics.</title>
        <authorList>
            <person name="Lee G."/>
            <person name="Kim M.-J."/>
            <person name="Lim K."/>
            <person name="Shin J.-H."/>
        </authorList>
    </citation>
    <scope>NUCLEOTIDE SEQUENCE [LARGE SCALE GENOMIC DNA]</scope>
    <source>
        <strain evidence="8 9">LMG 24727</strain>
    </source>
</reference>
<evidence type="ECO:0000313" key="9">
    <source>
        <dbReference type="Proteomes" id="UP000595841"/>
    </source>
</evidence>
<organism evidence="8 9">
    <name type="scientific">Paenibacillus sonchi</name>
    <dbReference type="NCBI Taxonomy" id="373687"/>
    <lineage>
        <taxon>Bacteria</taxon>
        <taxon>Bacillati</taxon>
        <taxon>Bacillota</taxon>
        <taxon>Bacilli</taxon>
        <taxon>Bacillales</taxon>
        <taxon>Paenibacillaceae</taxon>
        <taxon>Paenibacillus</taxon>
        <taxon>Paenibacillus sonchi group</taxon>
    </lineage>
</organism>
<accession>A0A974SF69</accession>
<evidence type="ECO:0000256" key="2">
    <source>
        <dbReference type="ARBA" id="ARBA00023015"/>
    </source>
</evidence>
<dbReference type="NCBIfam" id="TIGR02937">
    <property type="entry name" value="sigma70-ECF"/>
    <property type="match status" value="1"/>
</dbReference>
<dbReference type="SUPFAM" id="SSF88946">
    <property type="entry name" value="Sigma2 domain of RNA polymerase sigma factors"/>
    <property type="match status" value="1"/>
</dbReference>
<evidence type="ECO:0000256" key="3">
    <source>
        <dbReference type="ARBA" id="ARBA00023082"/>
    </source>
</evidence>